<protein>
    <submittedName>
        <fullName evidence="1">Uncharacterized protein</fullName>
    </submittedName>
</protein>
<comment type="caution">
    <text evidence="1">The sequence shown here is derived from an EMBL/GenBank/DDBJ whole genome shotgun (WGS) entry which is preliminary data.</text>
</comment>
<dbReference type="EMBL" id="RKLQ01000002">
    <property type="protein sequence ID" value="MBX0304970.1"/>
    <property type="molecule type" value="Genomic_DNA"/>
</dbReference>
<dbReference type="RefSeq" id="WP_220589166.1">
    <property type="nucleotide sequence ID" value="NZ_RKLQ01000002.1"/>
</dbReference>
<name>A0A8J7YFI5_9EURY</name>
<organism evidence="1 2">
    <name type="scientific">Haloarcula salinisoli</name>
    <dbReference type="NCBI Taxonomy" id="2487746"/>
    <lineage>
        <taxon>Archaea</taxon>
        <taxon>Methanobacteriati</taxon>
        <taxon>Methanobacteriota</taxon>
        <taxon>Stenosarchaea group</taxon>
        <taxon>Halobacteria</taxon>
        <taxon>Halobacteriales</taxon>
        <taxon>Haloarculaceae</taxon>
        <taxon>Haloarcula</taxon>
    </lineage>
</organism>
<gene>
    <name evidence="1" type="ORF">EGD98_14970</name>
</gene>
<dbReference type="Proteomes" id="UP000783863">
    <property type="component" value="Unassembled WGS sequence"/>
</dbReference>
<proteinExistence type="predicted"/>
<sequence length="62" mass="6865">MTGDINSAAEFESALADIVESAIENNVDVRGAWEFETDGSTHYWELNVVELARESDEADETD</sequence>
<dbReference type="AlphaFoldDB" id="A0A8J7YFI5"/>
<evidence type="ECO:0000313" key="2">
    <source>
        <dbReference type="Proteomes" id="UP000783863"/>
    </source>
</evidence>
<accession>A0A8J7YFI5</accession>
<evidence type="ECO:0000313" key="1">
    <source>
        <dbReference type="EMBL" id="MBX0304970.1"/>
    </source>
</evidence>
<keyword evidence="2" id="KW-1185">Reference proteome</keyword>
<reference evidence="1" key="1">
    <citation type="submission" date="2021-06" db="EMBL/GenBank/DDBJ databases">
        <title>Halomicroarcula sp. F24A a new haloarchaeum isolated from saline soil.</title>
        <authorList>
            <person name="Duran-Viseras A."/>
            <person name="Sanchez-Porro C."/>
            <person name="Ventosa A."/>
        </authorList>
    </citation>
    <scope>NUCLEOTIDE SEQUENCE</scope>
    <source>
        <strain evidence="1">F24A</strain>
    </source>
</reference>